<dbReference type="Proteomes" id="UP000602759">
    <property type="component" value="Unassembled WGS sequence"/>
</dbReference>
<sequence length="127" mass="14948">MSLKKDHGDRNLNLSEDLRRGNVYYDWCITTSFYSAIQFVEDKLFPLKLEGKDCNNLSEAKIALRFKGRHETRLKLVYDHLGLNAGVKYQWLENKSRNARYISYKSTVAEAEKALQFCRELKDICYQ</sequence>
<evidence type="ECO:0000313" key="1">
    <source>
        <dbReference type="EMBL" id="MBD1434841.1"/>
    </source>
</evidence>
<protein>
    <recommendedName>
        <fullName evidence="3">HEPN domain-containing protein</fullName>
    </recommendedName>
</protein>
<organism evidence="1 2">
    <name type="scientific">Sphingobacterium micropteri</name>
    <dbReference type="NCBI Taxonomy" id="2763501"/>
    <lineage>
        <taxon>Bacteria</taxon>
        <taxon>Pseudomonadati</taxon>
        <taxon>Bacteroidota</taxon>
        <taxon>Sphingobacteriia</taxon>
        <taxon>Sphingobacteriales</taxon>
        <taxon>Sphingobacteriaceae</taxon>
        <taxon>Sphingobacterium</taxon>
    </lineage>
</organism>
<gene>
    <name evidence="1" type="ORF">H8B06_18605</name>
</gene>
<reference evidence="1 2" key="1">
    <citation type="submission" date="2020-08" db="EMBL/GenBank/DDBJ databases">
        <title>Sphingobacterium sp. DN00404 isolated from aquaculture water.</title>
        <authorList>
            <person name="Zhang M."/>
        </authorList>
    </citation>
    <scope>NUCLEOTIDE SEQUENCE [LARGE SCALE GENOMIC DNA]</scope>
    <source>
        <strain evidence="1 2">DN00404</strain>
    </source>
</reference>
<dbReference type="RefSeq" id="WP_190995705.1">
    <property type="nucleotide sequence ID" value="NZ_JACOIK010000016.1"/>
</dbReference>
<name>A0ABR7YUD6_9SPHI</name>
<evidence type="ECO:0008006" key="3">
    <source>
        <dbReference type="Google" id="ProtNLM"/>
    </source>
</evidence>
<evidence type="ECO:0000313" key="2">
    <source>
        <dbReference type="Proteomes" id="UP000602759"/>
    </source>
</evidence>
<proteinExistence type="predicted"/>
<comment type="caution">
    <text evidence="1">The sequence shown here is derived from an EMBL/GenBank/DDBJ whole genome shotgun (WGS) entry which is preliminary data.</text>
</comment>
<accession>A0ABR7YUD6</accession>
<dbReference type="EMBL" id="JACOIK010000016">
    <property type="protein sequence ID" value="MBD1434841.1"/>
    <property type="molecule type" value="Genomic_DNA"/>
</dbReference>
<keyword evidence="2" id="KW-1185">Reference proteome</keyword>